<dbReference type="InterPro" id="IPR003615">
    <property type="entry name" value="HNH_nuc"/>
</dbReference>
<keyword evidence="2" id="KW-0255">Endonuclease</keyword>
<gene>
    <name evidence="2" type="ORF">bIBB24tp1_gp26</name>
</gene>
<proteinExistence type="predicted"/>
<evidence type="ECO:0000259" key="1">
    <source>
        <dbReference type="Pfam" id="PF13392"/>
    </source>
</evidence>
<organism evidence="2 3">
    <name type="scientific">Lactococcus phage vB_Llc_bIBB24tp1</name>
    <dbReference type="NCBI Taxonomy" id="2053704"/>
    <lineage>
        <taxon>Viruses</taxon>
        <taxon>Duplodnaviria</taxon>
        <taxon>Heunggongvirae</taxon>
        <taxon>Uroviricota</taxon>
        <taxon>Caudoviricetes</taxon>
        <taxon>Skunavirus</taxon>
        <taxon>Skunavirus bIBB5g1</taxon>
    </lineage>
</organism>
<dbReference type="Proteomes" id="UP000260616">
    <property type="component" value="Segment"/>
</dbReference>
<dbReference type="Pfam" id="PF13392">
    <property type="entry name" value="HNH_3"/>
    <property type="match status" value="1"/>
</dbReference>
<reference evidence="2 3" key="1">
    <citation type="journal article" date="2018" name="Sci. Rep.">
        <title>Molecular, physiological and phylogenetic traits of Lactococcus 936-type phages from distinct dairy environments.</title>
        <authorList>
            <person name="Chmielewska-Jeznach M."/>
            <person name="Bardowski J.K."/>
            <person name="Szczepankowska A.K."/>
        </authorList>
    </citation>
    <scope>NUCLEOTIDE SEQUENCE [LARGE SCALE GENOMIC DNA]</scope>
</reference>
<dbReference type="InterPro" id="IPR044925">
    <property type="entry name" value="His-Me_finger_sf"/>
</dbReference>
<evidence type="ECO:0000313" key="2">
    <source>
        <dbReference type="EMBL" id="ATW69581.1"/>
    </source>
</evidence>
<keyword evidence="2" id="KW-0540">Nuclease</keyword>
<sequence length="150" mass="17440">MKIYKEKYMVSKNGDIYKITKNGLKIKSKSNRNGYEATSINHKLEYVHSIVAKCFLGEPNGRVVDHLNMDRKDNRLENLEYVTQKENVRRATEKIGYNSGAKSREIKVIYDNHIFDSYAKLALHLGVHKTCVRRAVKYGYKLKGKEVAKW</sequence>
<evidence type="ECO:0000313" key="3">
    <source>
        <dbReference type="Proteomes" id="UP000260616"/>
    </source>
</evidence>
<dbReference type="SUPFAM" id="SSF54060">
    <property type="entry name" value="His-Me finger endonucleases"/>
    <property type="match status" value="1"/>
</dbReference>
<dbReference type="EMBL" id="MG253649">
    <property type="protein sequence ID" value="ATW69581.1"/>
    <property type="molecule type" value="Genomic_DNA"/>
</dbReference>
<dbReference type="GO" id="GO:0004519">
    <property type="term" value="F:endonuclease activity"/>
    <property type="evidence" value="ECO:0007669"/>
    <property type="project" value="UniProtKB-KW"/>
</dbReference>
<keyword evidence="2" id="KW-0378">Hydrolase</keyword>
<dbReference type="Gene3D" id="3.90.75.20">
    <property type="match status" value="1"/>
</dbReference>
<name>A0A2Z2XSQ1_9CAUD</name>
<feature type="domain" description="HNH nuclease" evidence="1">
    <location>
        <begin position="46"/>
        <end position="89"/>
    </location>
</feature>
<accession>A0A2Z2XSQ1</accession>
<protein>
    <submittedName>
        <fullName evidence="2">HNH homing endonuclease</fullName>
    </submittedName>
</protein>